<dbReference type="Gene3D" id="3.40.390.10">
    <property type="entry name" value="Collagenase (Catalytic Domain)"/>
    <property type="match status" value="1"/>
</dbReference>
<dbReference type="Proteomes" id="UP001382455">
    <property type="component" value="Unassembled WGS sequence"/>
</dbReference>
<dbReference type="Pfam" id="PF13205">
    <property type="entry name" value="Big_5"/>
    <property type="match status" value="1"/>
</dbReference>
<comment type="caution">
    <text evidence="3">The sequence shown here is derived from an EMBL/GenBank/DDBJ whole genome shotgun (WGS) entry which is preliminary data.</text>
</comment>
<evidence type="ECO:0000259" key="2">
    <source>
        <dbReference type="PROSITE" id="PS51841"/>
    </source>
</evidence>
<organism evidence="3 4">
    <name type="scientific">Pseudoalteromonas spongiae</name>
    <dbReference type="NCBI Taxonomy" id="298657"/>
    <lineage>
        <taxon>Bacteria</taxon>
        <taxon>Pseudomonadati</taxon>
        <taxon>Pseudomonadota</taxon>
        <taxon>Gammaproteobacteria</taxon>
        <taxon>Alteromonadales</taxon>
        <taxon>Pseudoalteromonadaceae</taxon>
        <taxon>Pseudoalteromonas</taxon>
    </lineage>
</organism>
<evidence type="ECO:0000313" key="3">
    <source>
        <dbReference type="EMBL" id="MEI4551221.1"/>
    </source>
</evidence>
<dbReference type="InterPro" id="IPR032812">
    <property type="entry name" value="SbsA_Ig"/>
</dbReference>
<dbReference type="SUPFAM" id="SSF74853">
    <property type="entry name" value="Lamin A/C globular tail domain"/>
    <property type="match status" value="1"/>
</dbReference>
<protein>
    <submittedName>
        <fullName evidence="3">Ig-like domain-containing protein</fullName>
    </submittedName>
</protein>
<name>A0ABU8EW69_9GAMM</name>
<dbReference type="Pfam" id="PF17963">
    <property type="entry name" value="Big_9"/>
    <property type="match status" value="1"/>
</dbReference>
<dbReference type="PROSITE" id="PS51257">
    <property type="entry name" value="PROKAR_LIPOPROTEIN"/>
    <property type="match status" value="1"/>
</dbReference>
<sequence>MQAPVFKASLVASSILLLTACGSDDKPNKAPTISSNIASAYPERGDVAIAITLSDSDGSIKSSNVVQSSGPTVEFTYANGSLSFTAPEVTSDSAVGFTVTASDNDGAQSTLNISTTITDVNRAPITDASQVQVEFNQALEFDLGISDPDGDTVQVAIKTAPQQGELTLLENNVFSYTPSLNSAEDQEFEITLSDGDLETSQLVSIQLVDTSAPVIVTKTPESNARLVAVDSNITISFDDVLDATSVTTNSDALCSGSIQVSNDNFVTCVALTLSSATTDANPTVLTLDPAQSLSASSDYVVKVTGDVANFHGTSLVEQSFTFKTENSDLLISEVSSSKYWDDNRWVEVYNGTASPVSLAGYQIVAESINYTDWSDTGVRAFALSDKTLAPGEFIVLQAKHGNGYWQQSVAESDQLMLISDESNIHPEWYYSGGFVELQTVSGTTVDFVSFGENAYLPTDASQWQAGNNAAPMEEDLGMSVVRTALDSDTNSAQDWQVSYYMTPGGQNDVTCNTDDDNDGIPDCAEQEGATFAGLPLYEWGARAGVRDIFIEVDYMESNDPGIQLHRQALDSVKAAFAAQNIAMHFDAGDLYHQAEGISPADYDLGGGNQVEFYAQTNFAGSAEAPSILDHKVKNFDIKRRPIFHYMLMANSQNEDGSAGSSGLAEINGNDFIISMGNWGFSLETEIDRNVVYNMQAGTIMHELGHNLGLGHGGNNHTNNKPNHHSVMNYLYQLSGLSTIGESEGDRYHRRFFSGNNNCFPEGTQLTNGFTSAPADFKISYSHGDNGTINEAQIDESLGLVNANSVAVDFDCNGNSSDVLTNYDLNFDGELSAELNDFNEWDNLMLTFTRYWSGANGGATLTANEQQKPQNVMNSDLQEVIVEQAPSKELLKMISTAGK</sequence>
<evidence type="ECO:0000256" key="1">
    <source>
        <dbReference type="ARBA" id="ARBA00022729"/>
    </source>
</evidence>
<dbReference type="Gene3D" id="2.60.40.3010">
    <property type="match status" value="1"/>
</dbReference>
<dbReference type="Pfam" id="PF00932">
    <property type="entry name" value="LTD"/>
    <property type="match status" value="1"/>
</dbReference>
<dbReference type="InterPro" id="IPR036415">
    <property type="entry name" value="Lamin_tail_dom_sf"/>
</dbReference>
<keyword evidence="4" id="KW-1185">Reference proteome</keyword>
<dbReference type="InterPro" id="IPR001322">
    <property type="entry name" value="Lamin_tail_dom"/>
</dbReference>
<dbReference type="InterPro" id="IPR024079">
    <property type="entry name" value="MetalloPept_cat_dom_sf"/>
</dbReference>
<evidence type="ECO:0000313" key="4">
    <source>
        <dbReference type="Proteomes" id="UP001382455"/>
    </source>
</evidence>
<dbReference type="PROSITE" id="PS51841">
    <property type="entry name" value="LTD"/>
    <property type="match status" value="1"/>
</dbReference>
<proteinExistence type="predicted"/>
<dbReference type="RefSeq" id="WP_336436232.1">
    <property type="nucleotide sequence ID" value="NZ_JBAWKS010000002.1"/>
</dbReference>
<feature type="domain" description="LTD" evidence="2">
    <location>
        <begin position="311"/>
        <end position="444"/>
    </location>
</feature>
<accession>A0ABU8EW69</accession>
<dbReference type="EMBL" id="JBAWKS010000002">
    <property type="protein sequence ID" value="MEI4551221.1"/>
    <property type="molecule type" value="Genomic_DNA"/>
</dbReference>
<dbReference type="SUPFAM" id="SSF55486">
    <property type="entry name" value="Metalloproteases ('zincins'), catalytic domain"/>
    <property type="match status" value="1"/>
</dbReference>
<gene>
    <name evidence="3" type="ORF">WAE96_16225</name>
</gene>
<reference evidence="3 4" key="1">
    <citation type="submission" date="2023-12" db="EMBL/GenBank/DDBJ databases">
        <title>Friends and Foes: Symbiotic and Algicidal bacterial influence on Karenia brevis blooms.</title>
        <authorList>
            <person name="Fei C."/>
            <person name="Mohamed A.R."/>
            <person name="Booker A."/>
            <person name="Arshad M."/>
            <person name="Klass S."/>
            <person name="Ahn S."/>
            <person name="Gilbert P.M."/>
            <person name="Heil C.A."/>
            <person name="Martinez J.M."/>
            <person name="Amin S.A."/>
        </authorList>
    </citation>
    <scope>NUCLEOTIDE SEQUENCE [LARGE SCALE GENOMIC DNA]</scope>
    <source>
        <strain evidence="3 4">CE15</strain>
    </source>
</reference>
<keyword evidence="1" id="KW-0732">Signal</keyword>